<organism evidence="1">
    <name type="scientific">Myoviridae sp. ctLjW1</name>
    <dbReference type="NCBI Taxonomy" id="2825084"/>
    <lineage>
        <taxon>Viruses</taxon>
        <taxon>Duplodnaviria</taxon>
        <taxon>Heunggongvirae</taxon>
        <taxon>Uroviricota</taxon>
        <taxon>Caudoviricetes</taxon>
    </lineage>
</organism>
<sequence>MKGGSGGLPSIFIDRRWIKTANIMKCKKIALTTFVALMVFANCCFASLAVRTISSSDFNSYISAKKFAIFTPSGSGYTMYEPSSPSSAESDFRSLPGGRHDMYTGNIAVRDYLEYYGWYDDRKTVSGGWLFTAWEKR</sequence>
<proteinExistence type="predicted"/>
<protein>
    <submittedName>
        <fullName evidence="1">Uncharacterized protein</fullName>
    </submittedName>
</protein>
<name>A0A8S5PQG1_9CAUD</name>
<reference evidence="1" key="1">
    <citation type="journal article" date="2021" name="Proc. Natl. Acad. Sci. U.S.A.">
        <title>A Catalog of Tens of Thousands of Viruses from Human Metagenomes Reveals Hidden Associations with Chronic Diseases.</title>
        <authorList>
            <person name="Tisza M.J."/>
            <person name="Buck C.B."/>
        </authorList>
    </citation>
    <scope>NUCLEOTIDE SEQUENCE</scope>
    <source>
        <strain evidence="1">CtLjW1</strain>
    </source>
</reference>
<evidence type="ECO:0000313" key="1">
    <source>
        <dbReference type="EMBL" id="DAE08765.1"/>
    </source>
</evidence>
<accession>A0A8S5PQG1</accession>
<dbReference type="EMBL" id="BK015474">
    <property type="protein sequence ID" value="DAE08765.1"/>
    <property type="molecule type" value="Genomic_DNA"/>
</dbReference>